<name>A0A9D4TW55_CHLVU</name>
<dbReference type="Proteomes" id="UP001055712">
    <property type="component" value="Unassembled WGS sequence"/>
</dbReference>
<comment type="caution">
    <text evidence="1">The sequence shown here is derived from an EMBL/GenBank/DDBJ whole genome shotgun (WGS) entry which is preliminary data.</text>
</comment>
<organism evidence="1 2">
    <name type="scientific">Chlorella vulgaris</name>
    <name type="common">Green alga</name>
    <dbReference type="NCBI Taxonomy" id="3077"/>
    <lineage>
        <taxon>Eukaryota</taxon>
        <taxon>Viridiplantae</taxon>
        <taxon>Chlorophyta</taxon>
        <taxon>core chlorophytes</taxon>
        <taxon>Trebouxiophyceae</taxon>
        <taxon>Chlorellales</taxon>
        <taxon>Chlorellaceae</taxon>
        <taxon>Chlorella clade</taxon>
        <taxon>Chlorella</taxon>
    </lineage>
</organism>
<gene>
    <name evidence="1" type="ORF">D9Q98_002273</name>
</gene>
<proteinExistence type="predicted"/>
<reference evidence="1" key="1">
    <citation type="journal article" date="2019" name="Plant J.">
        <title>Chlorella vulgaris genome assembly and annotation reveals the molecular basis for metabolic acclimation to high light conditions.</title>
        <authorList>
            <person name="Cecchin M."/>
            <person name="Marcolungo L."/>
            <person name="Rossato M."/>
            <person name="Girolomoni L."/>
            <person name="Cosentino E."/>
            <person name="Cuine S."/>
            <person name="Li-Beisson Y."/>
            <person name="Delledonne M."/>
            <person name="Ballottari M."/>
        </authorList>
    </citation>
    <scope>NUCLEOTIDE SEQUENCE</scope>
    <source>
        <strain evidence="1">211/11P</strain>
    </source>
</reference>
<dbReference type="OrthoDB" id="534860at2759"/>
<dbReference type="EMBL" id="SIDB01000002">
    <property type="protein sequence ID" value="KAI3436219.1"/>
    <property type="molecule type" value="Genomic_DNA"/>
</dbReference>
<accession>A0A9D4TW55</accession>
<keyword evidence="2" id="KW-1185">Reference proteome</keyword>
<dbReference type="AlphaFoldDB" id="A0A9D4TW55"/>
<evidence type="ECO:0000313" key="1">
    <source>
        <dbReference type="EMBL" id="KAI3436219.1"/>
    </source>
</evidence>
<protein>
    <submittedName>
        <fullName evidence="1">Uncharacterized protein</fullName>
    </submittedName>
</protein>
<evidence type="ECO:0000313" key="2">
    <source>
        <dbReference type="Proteomes" id="UP001055712"/>
    </source>
</evidence>
<reference evidence="1" key="2">
    <citation type="submission" date="2020-11" db="EMBL/GenBank/DDBJ databases">
        <authorList>
            <person name="Cecchin M."/>
            <person name="Marcolungo L."/>
            <person name="Rossato M."/>
            <person name="Girolomoni L."/>
            <person name="Cosentino E."/>
            <person name="Cuine S."/>
            <person name="Li-Beisson Y."/>
            <person name="Delledonne M."/>
            <person name="Ballottari M."/>
        </authorList>
    </citation>
    <scope>NUCLEOTIDE SEQUENCE</scope>
    <source>
        <strain evidence="1">211/11P</strain>
        <tissue evidence="1">Whole cell</tissue>
    </source>
</reference>
<sequence length="80" mass="9072">MVDHSAAALVDYDALRTEWAAFFGLLYNDQGIKLRVNLPDTLVLQRGRPHAWFATNAEGYVVHRCAAFASMEDVRQHLLK</sequence>